<name>A0ABT7UML1_9FIRM</name>
<dbReference type="InterPro" id="IPR019660">
    <property type="entry name" value="Put_sensory_transdc_reg_YbjN"/>
</dbReference>
<gene>
    <name evidence="1" type="ORF">QUW08_02235</name>
</gene>
<reference evidence="1 2" key="3">
    <citation type="submission" date="2023-06" db="EMBL/GenBank/DDBJ databases">
        <authorList>
            <person name="Zeman M."/>
            <person name="Kubasova T."/>
            <person name="Jahodarova E."/>
            <person name="Nykrynova M."/>
            <person name="Rychlik I."/>
        </authorList>
    </citation>
    <scope>NUCLEOTIDE SEQUENCE [LARGE SCALE GENOMIC DNA]</scope>
    <source>
        <strain evidence="1 2">ET340</strain>
    </source>
</reference>
<proteinExistence type="predicted"/>
<dbReference type="Pfam" id="PF10722">
    <property type="entry name" value="YbjN"/>
    <property type="match status" value="1"/>
</dbReference>
<dbReference type="RefSeq" id="WP_289598946.1">
    <property type="nucleotide sequence ID" value="NZ_JAUDCL010000002.1"/>
</dbReference>
<dbReference type="Proteomes" id="UP001529380">
    <property type="component" value="Unassembled WGS sequence"/>
</dbReference>
<comment type="caution">
    <text evidence="1">The sequence shown here is derived from an EMBL/GenBank/DDBJ whole genome shotgun (WGS) entry which is preliminary data.</text>
</comment>
<keyword evidence="2" id="KW-1185">Reference proteome</keyword>
<dbReference type="EMBL" id="JAUDCL010000002">
    <property type="protein sequence ID" value="MDM8200117.1"/>
    <property type="molecule type" value="Genomic_DNA"/>
</dbReference>
<accession>A0ABT7UML1</accession>
<sequence>MNYFMSKEEQQRRKELAEHARVMLTQVLPVEDQDETSLTAPYQGYYMQVSISPLHPLLVISLAKAINHPGSAKKQRLVNRLNLTSVLGSHAINQDVGCYSYRSTHWLDTELDENRFQEILDRCFEEADRGYDMLKSG</sequence>
<protein>
    <submittedName>
        <fullName evidence="1">Uncharacterized protein</fullName>
    </submittedName>
</protein>
<evidence type="ECO:0000313" key="2">
    <source>
        <dbReference type="Proteomes" id="UP001529380"/>
    </source>
</evidence>
<reference evidence="2" key="1">
    <citation type="submission" date="2023-06" db="EMBL/GenBank/DDBJ databases">
        <title>Identification and characterization of horizontal gene transfer across gut microbiota members of farm animals based on homology search.</title>
        <authorList>
            <person name="Zeman M."/>
            <person name="Kubasova T."/>
            <person name="Jahodarova E."/>
            <person name="Nykrynova M."/>
            <person name="Rychlik I."/>
        </authorList>
    </citation>
    <scope>NUCLEOTIDE SEQUENCE [LARGE SCALE GENOMIC DNA]</scope>
    <source>
        <strain evidence="2">ET340</strain>
    </source>
</reference>
<evidence type="ECO:0000313" key="1">
    <source>
        <dbReference type="EMBL" id="MDM8200117.1"/>
    </source>
</evidence>
<organism evidence="1 2">
    <name type="scientific">Allofournierella massiliensis</name>
    <dbReference type="NCBI Taxonomy" id="1650663"/>
    <lineage>
        <taxon>Bacteria</taxon>
        <taxon>Bacillati</taxon>
        <taxon>Bacillota</taxon>
        <taxon>Clostridia</taxon>
        <taxon>Eubacteriales</taxon>
        <taxon>Oscillospiraceae</taxon>
        <taxon>Allofournierella</taxon>
    </lineage>
</organism>
<reference evidence="1 2" key="2">
    <citation type="submission" date="2023-06" db="EMBL/GenBank/DDBJ databases">
        <title>Identification and characterization of horizontal gene transfer across gut microbiota members of farm animals based on homology search.</title>
        <authorList>
            <person name="Schwarzerova J."/>
            <person name="Nykrynova M."/>
            <person name="Jureckova K."/>
            <person name="Cejkova D."/>
            <person name="Rychlik I."/>
        </authorList>
    </citation>
    <scope>NUCLEOTIDE SEQUENCE [LARGE SCALE GENOMIC DNA]</scope>
    <source>
        <strain evidence="1 2">ET340</strain>
    </source>
</reference>